<dbReference type="PROSITE" id="PS51109">
    <property type="entry name" value="G5"/>
    <property type="match status" value="1"/>
</dbReference>
<dbReference type="Pfam" id="PF07501">
    <property type="entry name" value="G5"/>
    <property type="match status" value="1"/>
</dbReference>
<protein>
    <recommendedName>
        <fullName evidence="3">G5 domain-containing protein</fullName>
    </recommendedName>
</protein>
<keyword evidence="1" id="KW-0732">Signal</keyword>
<evidence type="ECO:0000256" key="2">
    <source>
        <dbReference type="SAM" id="MobiDB-lite"/>
    </source>
</evidence>
<dbReference type="InterPro" id="IPR007391">
    <property type="entry name" value="Vancomycin_resist_VanW"/>
</dbReference>
<gene>
    <name evidence="4" type="ORF">C176_15812</name>
</gene>
<evidence type="ECO:0000313" key="5">
    <source>
        <dbReference type="Proteomes" id="UP000019062"/>
    </source>
</evidence>
<dbReference type="Proteomes" id="UP000019062">
    <property type="component" value="Unassembled WGS sequence"/>
</dbReference>
<dbReference type="eggNOG" id="COG2720">
    <property type="taxonomic scope" value="Bacteria"/>
</dbReference>
<dbReference type="PANTHER" id="PTHR35788">
    <property type="entry name" value="EXPORTED PROTEIN-RELATED"/>
    <property type="match status" value="1"/>
</dbReference>
<feature type="domain" description="G5" evidence="3">
    <location>
        <begin position="292"/>
        <end position="374"/>
    </location>
</feature>
<evidence type="ECO:0000313" key="4">
    <source>
        <dbReference type="EMBL" id="ETT82471.1"/>
    </source>
</evidence>
<evidence type="ECO:0000256" key="1">
    <source>
        <dbReference type="ARBA" id="ARBA00022729"/>
    </source>
</evidence>
<evidence type="ECO:0000259" key="3">
    <source>
        <dbReference type="PROSITE" id="PS51109"/>
    </source>
</evidence>
<dbReference type="InterPro" id="IPR011098">
    <property type="entry name" value="G5_dom"/>
</dbReference>
<dbReference type="Gene3D" id="2.20.230.10">
    <property type="entry name" value="Resuscitation-promoting factor rpfb"/>
    <property type="match status" value="1"/>
</dbReference>
<dbReference type="PANTHER" id="PTHR35788:SF1">
    <property type="entry name" value="EXPORTED PROTEIN"/>
    <property type="match status" value="1"/>
</dbReference>
<feature type="region of interest" description="Disordered" evidence="2">
    <location>
        <begin position="376"/>
        <end position="438"/>
    </location>
</feature>
<proteinExistence type="predicted"/>
<dbReference type="Pfam" id="PF04294">
    <property type="entry name" value="VanW"/>
    <property type="match status" value="1"/>
</dbReference>
<dbReference type="InterPro" id="IPR052913">
    <property type="entry name" value="Glycopeptide_resist_protein"/>
</dbReference>
<name>W4ERR5_9BACL</name>
<dbReference type="SMART" id="SM01208">
    <property type="entry name" value="G5"/>
    <property type="match status" value="1"/>
</dbReference>
<dbReference type="RefSeq" id="WP_038187446.1">
    <property type="nucleotide sequence ID" value="NZ_ASQA01000034.1"/>
</dbReference>
<reference evidence="4 5" key="1">
    <citation type="journal article" date="2014" name="BMC Genomics">
        <title>Genomic comparison of sporeforming bacilli isolated from milk.</title>
        <authorList>
            <person name="Moreno Switt A.I."/>
            <person name="Andrus A.D."/>
            <person name="Ranieri M.L."/>
            <person name="Orsi R.H."/>
            <person name="Ivy R."/>
            <person name="den Bakker H.C."/>
            <person name="Martin N.H."/>
            <person name="Wiedmann M."/>
            <person name="Boor K.J."/>
        </authorList>
    </citation>
    <scope>NUCLEOTIDE SEQUENCE [LARGE SCALE GENOMIC DNA]</scope>
    <source>
        <strain evidence="4 5">FSL R5-213</strain>
    </source>
</reference>
<keyword evidence="5" id="KW-1185">Reference proteome</keyword>
<accession>W4ERR5</accession>
<feature type="compositionally biased region" description="Acidic residues" evidence="2">
    <location>
        <begin position="386"/>
        <end position="397"/>
    </location>
</feature>
<comment type="caution">
    <text evidence="4">The sequence shown here is derived from an EMBL/GenBank/DDBJ whole genome shotgun (WGS) entry which is preliminary data.</text>
</comment>
<organism evidence="4 5">
    <name type="scientific">Viridibacillus arenosi FSL R5-213</name>
    <dbReference type="NCBI Taxonomy" id="1227360"/>
    <lineage>
        <taxon>Bacteria</taxon>
        <taxon>Bacillati</taxon>
        <taxon>Bacillota</taxon>
        <taxon>Bacilli</taxon>
        <taxon>Bacillales</taxon>
        <taxon>Caryophanaceae</taxon>
        <taxon>Viridibacillus</taxon>
    </lineage>
</organism>
<dbReference type="AlphaFoldDB" id="W4ERR5"/>
<sequence>MRLFTKFTIITLLVFGFLVSFEYNGDKALAAPKGSTIGNVSIENLSKEEMKKQLNAAVDTWQSSEILIMVGEKEILLTGEDFKFDINASIRQYELSIEKPWYAFWEKKRIVHESLIVEANPTLKEKIENQTNLKDENLITQILEAASYLKSSPIKVAVKDISIDQAERISFETIALSESQTAEISKIVAQLNGFIIEPENEVSFNELIANASNNESVMTIVASALYSSVVQSSFEILERHQANEIPTYVNPGYEAVVNPIFKKDLRFVSHSKVPAKIVATVNSGELKIELYSLRGNPKVSVFEEDKKNVKPRTIYRYSSYLEEGEREIAQQSESGLQLVIYRTVTNDDGNEKTELISQNYYAPQNEIIELSSKQTPVDLNSASGEEVSEECNEDDTSDVCKPTTTKRKKATKSKNGSPVPEGSYYTETGDIVTPGDSK</sequence>
<dbReference type="EMBL" id="ASQA01000034">
    <property type="protein sequence ID" value="ETT82471.1"/>
    <property type="molecule type" value="Genomic_DNA"/>
</dbReference>